<feature type="region of interest" description="Disordered" evidence="6">
    <location>
        <begin position="1"/>
        <end position="20"/>
    </location>
</feature>
<dbReference type="GO" id="GO:0098771">
    <property type="term" value="P:inorganic ion homeostasis"/>
    <property type="evidence" value="ECO:0007669"/>
    <property type="project" value="UniProtKB-ARBA"/>
</dbReference>
<dbReference type="InterPro" id="IPR058533">
    <property type="entry name" value="Cation_efflux_TM"/>
</dbReference>
<dbReference type="GO" id="GO:0016020">
    <property type="term" value="C:membrane"/>
    <property type="evidence" value="ECO:0007669"/>
    <property type="project" value="UniProtKB-SubCell"/>
</dbReference>
<dbReference type="PANTHER" id="PTHR43840:SF12">
    <property type="entry name" value="CATION DIFFUSION FACILITATOR 1 (AFU_ORTHOLOGUE AFUA_1G14440)"/>
    <property type="match status" value="1"/>
</dbReference>
<dbReference type="Gene3D" id="1.20.1510.10">
    <property type="entry name" value="Cation efflux protein transmembrane domain"/>
    <property type="match status" value="1"/>
</dbReference>
<evidence type="ECO:0000259" key="9">
    <source>
        <dbReference type="Pfam" id="PF16916"/>
    </source>
</evidence>
<dbReference type="PANTHER" id="PTHR43840">
    <property type="entry name" value="MITOCHONDRIAL METAL TRANSPORTER 1-RELATED"/>
    <property type="match status" value="1"/>
</dbReference>
<evidence type="ECO:0000313" key="11">
    <source>
        <dbReference type="Proteomes" id="UP001219525"/>
    </source>
</evidence>
<keyword evidence="2" id="KW-0813">Transport</keyword>
<dbReference type="EMBL" id="JARJCW010000053">
    <property type="protein sequence ID" value="KAJ7202770.1"/>
    <property type="molecule type" value="Genomic_DNA"/>
</dbReference>
<dbReference type="InterPro" id="IPR036837">
    <property type="entry name" value="Cation_efflux_CTD_sf"/>
</dbReference>
<evidence type="ECO:0000256" key="7">
    <source>
        <dbReference type="SAM" id="Phobius"/>
    </source>
</evidence>
<dbReference type="InterPro" id="IPR050291">
    <property type="entry name" value="CDF_Transporter"/>
</dbReference>
<keyword evidence="5 7" id="KW-0472">Membrane</keyword>
<dbReference type="InterPro" id="IPR027470">
    <property type="entry name" value="Cation_efflux_CTD"/>
</dbReference>
<feature type="domain" description="Cation efflux protein cytoplasmic" evidence="9">
    <location>
        <begin position="303"/>
        <end position="364"/>
    </location>
</feature>
<evidence type="ECO:0000256" key="3">
    <source>
        <dbReference type="ARBA" id="ARBA00022692"/>
    </source>
</evidence>
<dbReference type="InterPro" id="IPR002524">
    <property type="entry name" value="Cation_efflux"/>
</dbReference>
<keyword evidence="11" id="KW-1185">Reference proteome</keyword>
<feature type="transmembrane region" description="Helical" evidence="7">
    <location>
        <begin position="157"/>
        <end position="180"/>
    </location>
</feature>
<evidence type="ECO:0000256" key="6">
    <source>
        <dbReference type="SAM" id="MobiDB-lite"/>
    </source>
</evidence>
<evidence type="ECO:0000259" key="8">
    <source>
        <dbReference type="Pfam" id="PF01545"/>
    </source>
</evidence>
<dbReference type="Gene3D" id="3.30.70.1350">
    <property type="entry name" value="Cation efflux protein, cytoplasmic domain"/>
    <property type="match status" value="1"/>
</dbReference>
<dbReference type="SUPFAM" id="SSF160240">
    <property type="entry name" value="Cation efflux protein cytoplasmic domain-like"/>
    <property type="match status" value="1"/>
</dbReference>
<feature type="transmembrane region" description="Helical" evidence="7">
    <location>
        <begin position="115"/>
        <end position="136"/>
    </location>
</feature>
<dbReference type="FunFam" id="1.20.1510.10:FF:000005">
    <property type="entry name" value="Putative Cation diffusion facilitator 1"/>
    <property type="match status" value="1"/>
</dbReference>
<accession>A0AAD6V4R4</accession>
<keyword evidence="4 7" id="KW-1133">Transmembrane helix</keyword>
<dbReference type="Proteomes" id="UP001219525">
    <property type="component" value="Unassembled WGS sequence"/>
</dbReference>
<dbReference type="InterPro" id="IPR027469">
    <property type="entry name" value="Cation_efflux_TMD_sf"/>
</dbReference>
<feature type="transmembrane region" description="Helical" evidence="7">
    <location>
        <begin position="259"/>
        <end position="276"/>
    </location>
</feature>
<keyword evidence="3 7" id="KW-0812">Transmembrane</keyword>
<feature type="transmembrane region" description="Helical" evidence="7">
    <location>
        <begin position="88"/>
        <end position="109"/>
    </location>
</feature>
<dbReference type="NCBIfam" id="TIGR01297">
    <property type="entry name" value="CDF"/>
    <property type="match status" value="1"/>
</dbReference>
<dbReference type="Pfam" id="PF01545">
    <property type="entry name" value="Cation_efflux"/>
    <property type="match status" value="1"/>
</dbReference>
<dbReference type="GO" id="GO:0030003">
    <property type="term" value="P:intracellular monoatomic cation homeostasis"/>
    <property type="evidence" value="ECO:0007669"/>
    <property type="project" value="UniProtKB-ARBA"/>
</dbReference>
<gene>
    <name evidence="10" type="ORF">GGX14DRAFT_462187</name>
</gene>
<protein>
    <submittedName>
        <fullName evidence="10">CDF-like metal transporter</fullName>
    </submittedName>
</protein>
<comment type="subcellular location">
    <subcellularLocation>
        <location evidence="1">Membrane</location>
        <topology evidence="1">Multi-pass membrane protein</topology>
    </subcellularLocation>
</comment>
<comment type="caution">
    <text evidence="10">The sequence shown here is derived from an EMBL/GenBank/DDBJ whole genome shotgun (WGS) entry which is preliminary data.</text>
</comment>
<evidence type="ECO:0000256" key="5">
    <source>
        <dbReference type="ARBA" id="ARBA00023136"/>
    </source>
</evidence>
<sequence>MPPSDTSPGSDRSSVSSNGDPLLLASRLQTKEHINSLRHRKQRRKQGKHVGEFYEKQNKQIEALLMTMDQHIESAQEEADTNRLAIKIAIYGSLIANIALAILQIYAAVSSLSLSFFATAIDAVFDPLANLVLYYCHRLAVKADPRRYPSGGSRLETIGDIVYASAMGSVSVVLIAFSVQDLVKGHASDESFHIPSVIVVGIAFLTKLVLFIYCYSIRSKNSQVRVLWEDHRNDLFINGLGILTSSAGAKLFWWIDPLGALLISIALVIVWGRTIYRQFLLLAGVAAPLEFQQLVIYKAMLFADNIKQIDSCTVYHAGPDYVVELDIVMDADTPLWKAHDLSQALQDKIEQLPNVGRAYVHVDHEISHKPEHRKVK</sequence>
<feature type="domain" description="Cation efflux protein transmembrane" evidence="8">
    <location>
        <begin position="93"/>
        <end position="282"/>
    </location>
</feature>
<evidence type="ECO:0000256" key="2">
    <source>
        <dbReference type="ARBA" id="ARBA00022448"/>
    </source>
</evidence>
<evidence type="ECO:0000256" key="1">
    <source>
        <dbReference type="ARBA" id="ARBA00004141"/>
    </source>
</evidence>
<feature type="transmembrane region" description="Helical" evidence="7">
    <location>
        <begin position="192"/>
        <end position="215"/>
    </location>
</feature>
<proteinExistence type="predicted"/>
<evidence type="ECO:0000313" key="10">
    <source>
        <dbReference type="EMBL" id="KAJ7202770.1"/>
    </source>
</evidence>
<reference evidence="10" key="1">
    <citation type="submission" date="2023-03" db="EMBL/GenBank/DDBJ databases">
        <title>Massive genome expansion in bonnet fungi (Mycena s.s.) driven by repeated elements and novel gene families across ecological guilds.</title>
        <authorList>
            <consortium name="Lawrence Berkeley National Laboratory"/>
            <person name="Harder C.B."/>
            <person name="Miyauchi S."/>
            <person name="Viragh M."/>
            <person name="Kuo A."/>
            <person name="Thoen E."/>
            <person name="Andreopoulos B."/>
            <person name="Lu D."/>
            <person name="Skrede I."/>
            <person name="Drula E."/>
            <person name="Henrissat B."/>
            <person name="Morin E."/>
            <person name="Kohler A."/>
            <person name="Barry K."/>
            <person name="LaButti K."/>
            <person name="Morin E."/>
            <person name="Salamov A."/>
            <person name="Lipzen A."/>
            <person name="Mereny Z."/>
            <person name="Hegedus B."/>
            <person name="Baldrian P."/>
            <person name="Stursova M."/>
            <person name="Weitz H."/>
            <person name="Taylor A."/>
            <person name="Grigoriev I.V."/>
            <person name="Nagy L.G."/>
            <person name="Martin F."/>
            <person name="Kauserud H."/>
        </authorList>
    </citation>
    <scope>NUCLEOTIDE SEQUENCE</scope>
    <source>
        <strain evidence="10">9144</strain>
    </source>
</reference>
<dbReference type="Pfam" id="PF16916">
    <property type="entry name" value="ZT_dimer"/>
    <property type="match status" value="1"/>
</dbReference>
<dbReference type="AlphaFoldDB" id="A0AAD6V4R4"/>
<organism evidence="10 11">
    <name type="scientific">Mycena pura</name>
    <dbReference type="NCBI Taxonomy" id="153505"/>
    <lineage>
        <taxon>Eukaryota</taxon>
        <taxon>Fungi</taxon>
        <taxon>Dikarya</taxon>
        <taxon>Basidiomycota</taxon>
        <taxon>Agaricomycotina</taxon>
        <taxon>Agaricomycetes</taxon>
        <taxon>Agaricomycetidae</taxon>
        <taxon>Agaricales</taxon>
        <taxon>Marasmiineae</taxon>
        <taxon>Mycenaceae</taxon>
        <taxon>Mycena</taxon>
    </lineage>
</organism>
<evidence type="ECO:0000256" key="4">
    <source>
        <dbReference type="ARBA" id="ARBA00022989"/>
    </source>
</evidence>
<dbReference type="SUPFAM" id="SSF161111">
    <property type="entry name" value="Cation efflux protein transmembrane domain-like"/>
    <property type="match status" value="1"/>
</dbReference>
<feature type="compositionally biased region" description="Polar residues" evidence="6">
    <location>
        <begin position="1"/>
        <end position="19"/>
    </location>
</feature>
<name>A0AAD6V4R4_9AGAR</name>
<dbReference type="GO" id="GO:0008324">
    <property type="term" value="F:monoatomic cation transmembrane transporter activity"/>
    <property type="evidence" value="ECO:0007669"/>
    <property type="project" value="InterPro"/>
</dbReference>